<evidence type="ECO:0000259" key="2">
    <source>
        <dbReference type="Pfam" id="PF16242"/>
    </source>
</evidence>
<dbReference type="Proteomes" id="UP000283832">
    <property type="component" value="Unassembled WGS sequence"/>
</dbReference>
<name>A0A418MVB5_9ACTN</name>
<accession>A0A418MVB5</accession>
<sequence length="166" mass="18125">MSDEATTVRAARRRVTELIRAAGTCTLTTISLDGRLVGRPMLLQRTEFDGELWFVASAKSATVRQLRVNPEVEVSFGDPDGPVRVSLSGSARDDYDPVRARQLWQPGLTAWFPGGPETAGLTTVAVHVTGGRCWDRRGRRWELIGRPEPVSRPRAPAVGAPDEGGY</sequence>
<feature type="region of interest" description="Disordered" evidence="1">
    <location>
        <begin position="145"/>
        <end position="166"/>
    </location>
</feature>
<dbReference type="InterPro" id="IPR038725">
    <property type="entry name" value="YdaG_split_barrel_FMN-bd"/>
</dbReference>
<keyword evidence="4" id="KW-1185">Reference proteome</keyword>
<dbReference type="PANTHER" id="PTHR34818:SF1">
    <property type="entry name" value="PROTEIN BLI-3"/>
    <property type="match status" value="1"/>
</dbReference>
<dbReference type="Gene3D" id="2.30.110.10">
    <property type="entry name" value="Electron Transport, Fmn-binding Protein, Chain A"/>
    <property type="match status" value="1"/>
</dbReference>
<dbReference type="EMBL" id="QXEC01000010">
    <property type="protein sequence ID" value="RIV38433.1"/>
    <property type="molecule type" value="Genomic_DNA"/>
</dbReference>
<gene>
    <name evidence="3" type="ORF">D2L64_12895</name>
</gene>
<dbReference type="OrthoDB" id="1432662at2"/>
<dbReference type="Pfam" id="PF16242">
    <property type="entry name" value="Pyrid_ox_like"/>
    <property type="match status" value="1"/>
</dbReference>
<dbReference type="InterPro" id="IPR012349">
    <property type="entry name" value="Split_barrel_FMN-bd"/>
</dbReference>
<evidence type="ECO:0000313" key="3">
    <source>
        <dbReference type="EMBL" id="RIV38433.1"/>
    </source>
</evidence>
<comment type="caution">
    <text evidence="3">The sequence shown here is derived from an EMBL/GenBank/DDBJ whole genome shotgun (WGS) entry which is preliminary data.</text>
</comment>
<dbReference type="PANTHER" id="PTHR34818">
    <property type="entry name" value="PROTEIN BLI-3"/>
    <property type="match status" value="1"/>
</dbReference>
<dbReference type="SUPFAM" id="SSF50475">
    <property type="entry name" value="FMN-binding split barrel"/>
    <property type="match status" value="1"/>
</dbReference>
<dbReference type="AlphaFoldDB" id="A0A418MVB5"/>
<dbReference type="InterPro" id="IPR052917">
    <property type="entry name" value="Stress-Dev_Protein"/>
</dbReference>
<dbReference type="RefSeq" id="WP_119575713.1">
    <property type="nucleotide sequence ID" value="NZ_QXEC01000010.1"/>
</dbReference>
<feature type="domain" description="General stress protein FMN-binding split barrel" evidence="2">
    <location>
        <begin position="12"/>
        <end position="140"/>
    </location>
</feature>
<organism evidence="3 4">
    <name type="scientific">Micromonospora radicis</name>
    <dbReference type="NCBI Taxonomy" id="1894971"/>
    <lineage>
        <taxon>Bacteria</taxon>
        <taxon>Bacillati</taxon>
        <taxon>Actinomycetota</taxon>
        <taxon>Actinomycetes</taxon>
        <taxon>Micromonosporales</taxon>
        <taxon>Micromonosporaceae</taxon>
        <taxon>Micromonospora</taxon>
    </lineage>
</organism>
<protein>
    <submittedName>
        <fullName evidence="3">Pyridoxamine 5'-phosphate oxidase</fullName>
    </submittedName>
</protein>
<proteinExistence type="predicted"/>
<evidence type="ECO:0000256" key="1">
    <source>
        <dbReference type="SAM" id="MobiDB-lite"/>
    </source>
</evidence>
<evidence type="ECO:0000313" key="4">
    <source>
        <dbReference type="Proteomes" id="UP000283832"/>
    </source>
</evidence>
<reference evidence="3 4" key="1">
    <citation type="submission" date="2018-08" db="EMBL/GenBank/DDBJ databases">
        <title>Jishengella sp. nov., isolated from a root of Azadirachta indica A. Juss. var. siamensis Valenton.</title>
        <authorList>
            <person name="Kuncharoen N."/>
            <person name="Tanasupawat S."/>
            <person name="Kudo T."/>
            <person name="Ohkuma M."/>
        </authorList>
    </citation>
    <scope>NUCLEOTIDE SEQUENCE [LARGE SCALE GENOMIC DNA]</scope>
    <source>
        <strain evidence="3 4">AZ1-13</strain>
    </source>
</reference>